<protein>
    <submittedName>
        <fullName evidence="2">Uncharacterized protein</fullName>
    </submittedName>
</protein>
<evidence type="ECO:0000313" key="3">
    <source>
        <dbReference type="Proteomes" id="UP001600943"/>
    </source>
</evidence>
<dbReference type="Proteomes" id="UP001600943">
    <property type="component" value="Unassembled WGS sequence"/>
</dbReference>
<feature type="transmembrane region" description="Helical" evidence="1">
    <location>
        <begin position="30"/>
        <end position="49"/>
    </location>
</feature>
<keyword evidence="1" id="KW-0472">Membrane</keyword>
<comment type="caution">
    <text evidence="2">The sequence shown here is derived from an EMBL/GenBank/DDBJ whole genome shotgun (WGS) entry which is preliminary data.</text>
</comment>
<sequence>MIWFIIAVFLMLGIPWLAVTFSGMNGMAICFILFFAVNPLFSIFSGILAGNDVKKLWVLPIDTAGLFILGVWIFFDIGEPAFLLYGSAYLVIGIIAMLINGFIKRRK</sequence>
<proteinExistence type="predicted"/>
<organism evidence="2 3">
    <name type="scientific">Blautia hominis</name>
    <dbReference type="NCBI Taxonomy" id="2025493"/>
    <lineage>
        <taxon>Bacteria</taxon>
        <taxon>Bacillati</taxon>
        <taxon>Bacillota</taxon>
        <taxon>Clostridia</taxon>
        <taxon>Lachnospirales</taxon>
        <taxon>Lachnospiraceae</taxon>
        <taxon>Blautia</taxon>
    </lineage>
</organism>
<keyword evidence="3" id="KW-1185">Reference proteome</keyword>
<name>A0ABQ0BFC6_9FIRM</name>
<evidence type="ECO:0000256" key="1">
    <source>
        <dbReference type="SAM" id="Phobius"/>
    </source>
</evidence>
<gene>
    <name evidence="2" type="ORF">K040078D81_41650</name>
</gene>
<keyword evidence="1" id="KW-1133">Transmembrane helix</keyword>
<accession>A0ABQ0BFC6</accession>
<reference evidence="2 3" key="1">
    <citation type="submission" date="2024-04" db="EMBL/GenBank/DDBJ databases">
        <title>Defined microbial consortia suppress multidrug-resistant proinflammatory Enterobacteriaceae via ecological control.</title>
        <authorList>
            <person name="Furuichi M."/>
            <person name="Kawaguchi T."/>
            <person name="Pust M."/>
            <person name="Yasuma K."/>
            <person name="Plichta D."/>
            <person name="Hasegawa N."/>
            <person name="Ohya T."/>
            <person name="Bhattarai S."/>
            <person name="Sasajima S."/>
            <person name="Aoto Y."/>
            <person name="Tuganbaev T."/>
            <person name="Yaginuma M."/>
            <person name="Ueda M."/>
            <person name="Okahashi N."/>
            <person name="Amafuji K."/>
            <person name="Kiridooshi Y."/>
            <person name="Sugita K."/>
            <person name="Strazar M."/>
            <person name="Skelly A."/>
            <person name="Suda W."/>
            <person name="Hattori M."/>
            <person name="Nakamoto N."/>
            <person name="Caballero S."/>
            <person name="Norman J."/>
            <person name="Olle B."/>
            <person name="Tanoue T."/>
            <person name="Arita M."/>
            <person name="Bucci V."/>
            <person name="Atarashi K."/>
            <person name="Xavier R."/>
            <person name="Honda K."/>
        </authorList>
    </citation>
    <scope>NUCLEOTIDE SEQUENCE [LARGE SCALE GENOMIC DNA]</scope>
    <source>
        <strain evidence="3">k04-0078-D8-1</strain>
    </source>
</reference>
<feature type="transmembrane region" description="Helical" evidence="1">
    <location>
        <begin position="81"/>
        <end position="103"/>
    </location>
</feature>
<dbReference type="EMBL" id="BAABYW010000001">
    <property type="protein sequence ID" value="GAA6410048.1"/>
    <property type="molecule type" value="Genomic_DNA"/>
</dbReference>
<feature type="transmembrane region" description="Helical" evidence="1">
    <location>
        <begin position="56"/>
        <end position="75"/>
    </location>
</feature>
<keyword evidence="1" id="KW-0812">Transmembrane</keyword>
<evidence type="ECO:0000313" key="2">
    <source>
        <dbReference type="EMBL" id="GAA6410048.1"/>
    </source>
</evidence>